<name>A0A542ZMI8_9MICO</name>
<feature type="region of interest" description="Disordered" evidence="1">
    <location>
        <begin position="158"/>
        <end position="198"/>
    </location>
</feature>
<feature type="compositionally biased region" description="Basic residues" evidence="1">
    <location>
        <begin position="189"/>
        <end position="198"/>
    </location>
</feature>
<sequence length="198" mass="21015">MTQTPGTPAGPTPASEPETAALPAVEAPTAAPGSTLALVAEAAAKSGLLWVDVPGDRAWPVWHEWLDGTAWVVSGPGEQPMPWLPEEVPIILRSKDSGGRLVRVLARVERITPADERWEPATAALKSARLNSVGDDVVQRWADQCTVTALTPFGEALEGPGSYDDGSGAAPPAPTPATTRTWRPWHLGGRPKRRRGTR</sequence>
<evidence type="ECO:0000313" key="3">
    <source>
        <dbReference type="Proteomes" id="UP000319514"/>
    </source>
</evidence>
<protein>
    <submittedName>
        <fullName evidence="2">Uncharacterized protein</fullName>
    </submittedName>
</protein>
<gene>
    <name evidence="2" type="ORF">FB474_2900</name>
</gene>
<feature type="region of interest" description="Disordered" evidence="1">
    <location>
        <begin position="1"/>
        <end position="20"/>
    </location>
</feature>
<reference evidence="2 3" key="1">
    <citation type="submission" date="2019-06" db="EMBL/GenBank/DDBJ databases">
        <title>Sequencing the genomes of 1000 actinobacteria strains.</title>
        <authorList>
            <person name="Klenk H.-P."/>
        </authorList>
    </citation>
    <scope>NUCLEOTIDE SEQUENCE [LARGE SCALE GENOMIC DNA]</scope>
    <source>
        <strain evidence="2 3">DSM 18082</strain>
    </source>
</reference>
<accession>A0A542ZMI8</accession>
<keyword evidence="3" id="KW-1185">Reference proteome</keyword>
<dbReference type="AlphaFoldDB" id="A0A542ZMI8"/>
<evidence type="ECO:0000313" key="2">
    <source>
        <dbReference type="EMBL" id="TQL61489.1"/>
    </source>
</evidence>
<comment type="caution">
    <text evidence="2">The sequence shown here is derived from an EMBL/GenBank/DDBJ whole genome shotgun (WGS) entry which is preliminary data.</text>
</comment>
<dbReference type="EMBL" id="VFOQ01000001">
    <property type="protein sequence ID" value="TQL61489.1"/>
    <property type="molecule type" value="Genomic_DNA"/>
</dbReference>
<evidence type="ECO:0000256" key="1">
    <source>
        <dbReference type="SAM" id="MobiDB-lite"/>
    </source>
</evidence>
<dbReference type="Proteomes" id="UP000319514">
    <property type="component" value="Unassembled WGS sequence"/>
</dbReference>
<feature type="compositionally biased region" description="Low complexity" evidence="1">
    <location>
        <begin position="176"/>
        <end position="185"/>
    </location>
</feature>
<dbReference type="RefSeq" id="WP_246092200.1">
    <property type="nucleotide sequence ID" value="NZ_BAAAKX010000001.1"/>
</dbReference>
<organism evidence="2 3">
    <name type="scientific">Oryzihumus leptocrescens</name>
    <dbReference type="NCBI Taxonomy" id="297536"/>
    <lineage>
        <taxon>Bacteria</taxon>
        <taxon>Bacillati</taxon>
        <taxon>Actinomycetota</taxon>
        <taxon>Actinomycetes</taxon>
        <taxon>Micrococcales</taxon>
        <taxon>Intrasporangiaceae</taxon>
        <taxon>Oryzihumus</taxon>
    </lineage>
</organism>
<proteinExistence type="predicted"/>